<dbReference type="PANTHER" id="PTHR43434">
    <property type="entry name" value="PHOSPHOGLYCOLATE PHOSPHATASE"/>
    <property type="match status" value="1"/>
</dbReference>
<dbReference type="GO" id="GO:0008967">
    <property type="term" value="F:phosphoglycolate phosphatase activity"/>
    <property type="evidence" value="ECO:0007669"/>
    <property type="project" value="TreeGrafter"/>
</dbReference>
<dbReference type="SFLD" id="SFLDS00003">
    <property type="entry name" value="Haloacid_Dehalogenase"/>
    <property type="match status" value="1"/>
</dbReference>
<evidence type="ECO:0000313" key="1">
    <source>
        <dbReference type="EMBL" id="VAW38314.1"/>
    </source>
</evidence>
<dbReference type="SFLD" id="SFLDG01129">
    <property type="entry name" value="C1.5:_HAD__Beta-PGM__Phosphata"/>
    <property type="match status" value="1"/>
</dbReference>
<dbReference type="GO" id="GO:0005829">
    <property type="term" value="C:cytosol"/>
    <property type="evidence" value="ECO:0007669"/>
    <property type="project" value="TreeGrafter"/>
</dbReference>
<organism evidence="1">
    <name type="scientific">hydrothermal vent metagenome</name>
    <dbReference type="NCBI Taxonomy" id="652676"/>
    <lineage>
        <taxon>unclassified sequences</taxon>
        <taxon>metagenomes</taxon>
        <taxon>ecological metagenomes</taxon>
    </lineage>
</organism>
<reference evidence="1" key="1">
    <citation type="submission" date="2018-06" db="EMBL/GenBank/DDBJ databases">
        <authorList>
            <person name="Zhirakovskaya E."/>
        </authorList>
    </citation>
    <scope>NUCLEOTIDE SEQUENCE</scope>
</reference>
<name>A0A3B0W3W0_9ZZZZ</name>
<dbReference type="InterPro" id="IPR023214">
    <property type="entry name" value="HAD_sf"/>
</dbReference>
<gene>
    <name evidence="1" type="ORF">MNBD_DELTA03-1086</name>
</gene>
<dbReference type="EMBL" id="UOEX01000242">
    <property type="protein sequence ID" value="VAW38314.1"/>
    <property type="molecule type" value="Genomic_DNA"/>
</dbReference>
<dbReference type="AlphaFoldDB" id="A0A3B0W3W0"/>
<dbReference type="Gene3D" id="3.40.50.1000">
    <property type="entry name" value="HAD superfamily/HAD-like"/>
    <property type="match status" value="1"/>
</dbReference>
<dbReference type="SUPFAM" id="SSF56784">
    <property type="entry name" value="HAD-like"/>
    <property type="match status" value="1"/>
</dbReference>
<evidence type="ECO:0008006" key="2">
    <source>
        <dbReference type="Google" id="ProtNLM"/>
    </source>
</evidence>
<dbReference type="InterPro" id="IPR050155">
    <property type="entry name" value="HAD-like_hydrolase_sf"/>
</dbReference>
<sequence>MILDWSEVETVLLDMDGTLLDKHYDDYFWEEYVPRIFAAQNNLSDMEARKVLLQTYKAKEGTLDWTDLDYWSEQLRLDIPALKVKIDHLIKIHPYVVDFLRFLKRARKRVFLVTNAHNKTLGIKMKKTALNGYFDRIICAEEIGCPKEDQDFWEGLRQVIKFDKSTTMLAEDTEKILQSAQRYGIKHLIYVAKPSSKLAVKKSTEFRSIIYFNELLEEERDELGRETLVKK</sequence>
<dbReference type="Pfam" id="PF00702">
    <property type="entry name" value="Hydrolase"/>
    <property type="match status" value="1"/>
</dbReference>
<dbReference type="GO" id="GO:0006281">
    <property type="term" value="P:DNA repair"/>
    <property type="evidence" value="ECO:0007669"/>
    <property type="project" value="TreeGrafter"/>
</dbReference>
<proteinExistence type="predicted"/>
<accession>A0A3B0W3W0</accession>
<protein>
    <recommendedName>
        <fullName evidence="2">GMP/IMP nucleotidase YrfG</fullName>
    </recommendedName>
</protein>
<dbReference type="NCBIfam" id="NF011564">
    <property type="entry name" value="PRK14988.1"/>
    <property type="match status" value="1"/>
</dbReference>
<dbReference type="CDD" id="cd01427">
    <property type="entry name" value="HAD_like"/>
    <property type="match status" value="1"/>
</dbReference>
<dbReference type="PANTHER" id="PTHR43434:SF3">
    <property type="entry name" value="GMP_IMP NUCLEOTIDASE YRFG"/>
    <property type="match status" value="1"/>
</dbReference>
<dbReference type="InterPro" id="IPR036412">
    <property type="entry name" value="HAD-like_sf"/>
</dbReference>